<keyword evidence="4" id="KW-0963">Cytoplasm</keyword>
<dbReference type="FunFam" id="3.40.50.300:FF:000590">
    <property type="entry name" value="Ribosome biogenesis GTPase A"/>
    <property type="match status" value="1"/>
</dbReference>
<feature type="domain" description="CP-type G" evidence="6">
    <location>
        <begin position="13"/>
        <end position="178"/>
    </location>
</feature>
<evidence type="ECO:0000256" key="4">
    <source>
        <dbReference type="PIRNR" id="PIRNR006230"/>
    </source>
</evidence>
<dbReference type="InterPro" id="IPR023179">
    <property type="entry name" value="GTP-bd_ortho_bundle_sf"/>
</dbReference>
<dbReference type="GO" id="GO:0005525">
    <property type="term" value="F:GTP binding"/>
    <property type="evidence" value="ECO:0007669"/>
    <property type="project" value="UniProtKB-KW"/>
</dbReference>
<dbReference type="PROSITE" id="PS51721">
    <property type="entry name" value="G_CP"/>
    <property type="match status" value="1"/>
</dbReference>
<protein>
    <recommendedName>
        <fullName evidence="1 4">Ribosome biogenesis GTPase A</fullName>
    </recommendedName>
</protein>
<evidence type="ECO:0000313" key="7">
    <source>
        <dbReference type="EMBL" id="HIW93842.1"/>
    </source>
</evidence>
<dbReference type="AlphaFoldDB" id="A0A9D1RU92"/>
<dbReference type="Gene3D" id="1.10.1580.10">
    <property type="match status" value="1"/>
</dbReference>
<dbReference type="GO" id="GO:0003924">
    <property type="term" value="F:GTPase activity"/>
    <property type="evidence" value="ECO:0007669"/>
    <property type="project" value="TreeGrafter"/>
</dbReference>
<reference evidence="7" key="2">
    <citation type="submission" date="2021-04" db="EMBL/GenBank/DDBJ databases">
        <authorList>
            <person name="Gilroy R."/>
        </authorList>
    </citation>
    <scope>NUCLEOTIDE SEQUENCE</scope>
    <source>
        <strain evidence="7">ChiGjej6B6-1540</strain>
    </source>
</reference>
<evidence type="ECO:0000259" key="6">
    <source>
        <dbReference type="PROSITE" id="PS51721"/>
    </source>
</evidence>
<name>A0A9D1RU92_9FIRM</name>
<dbReference type="GO" id="GO:0005737">
    <property type="term" value="C:cytoplasm"/>
    <property type="evidence" value="ECO:0007669"/>
    <property type="project" value="UniProtKB-SubCell"/>
</dbReference>
<feature type="binding site" evidence="5">
    <location>
        <begin position="130"/>
        <end position="135"/>
    </location>
    <ligand>
        <name>GTP</name>
        <dbReference type="ChEBI" id="CHEBI:37565"/>
    </ligand>
</feature>
<feature type="binding site" evidence="5">
    <location>
        <begin position="58"/>
        <end position="61"/>
    </location>
    <ligand>
        <name>GTP</name>
        <dbReference type="ChEBI" id="CHEBI:37565"/>
    </ligand>
</feature>
<comment type="similarity">
    <text evidence="4">Belongs to the TRAFAC class YlqF/YawG GTPase family. MTG1 subfamily.</text>
</comment>
<dbReference type="PANTHER" id="PTHR45782">
    <property type="entry name" value="MITOCHONDRIAL RIBOSOME-ASSOCIATED GTPASE 1"/>
    <property type="match status" value="1"/>
</dbReference>
<dbReference type="EMBL" id="DXGA01000102">
    <property type="protein sequence ID" value="HIW93842.1"/>
    <property type="molecule type" value="Genomic_DNA"/>
</dbReference>
<dbReference type="InterPro" id="IPR006073">
    <property type="entry name" value="GTP-bd"/>
</dbReference>
<keyword evidence="3 4" id="KW-0342">GTP-binding</keyword>
<dbReference type="InterPro" id="IPR019991">
    <property type="entry name" value="GTP-bd_ribosome_bgen"/>
</dbReference>
<dbReference type="PANTHER" id="PTHR45782:SF4">
    <property type="entry name" value="MITOCHONDRIAL RIBOSOME-ASSOCIATED GTPASE 1"/>
    <property type="match status" value="1"/>
</dbReference>
<evidence type="ECO:0000256" key="1">
    <source>
        <dbReference type="ARBA" id="ARBA00014898"/>
    </source>
</evidence>
<dbReference type="InterPro" id="IPR027417">
    <property type="entry name" value="P-loop_NTPase"/>
</dbReference>
<dbReference type="Pfam" id="PF01926">
    <property type="entry name" value="MMR_HSR1"/>
    <property type="match status" value="1"/>
</dbReference>
<evidence type="ECO:0000313" key="8">
    <source>
        <dbReference type="Proteomes" id="UP000824192"/>
    </source>
</evidence>
<organism evidence="7 8">
    <name type="scientific">Candidatus Flavonifractor merdipullorum</name>
    <dbReference type="NCBI Taxonomy" id="2838590"/>
    <lineage>
        <taxon>Bacteria</taxon>
        <taxon>Bacillati</taxon>
        <taxon>Bacillota</taxon>
        <taxon>Clostridia</taxon>
        <taxon>Eubacteriales</taxon>
        <taxon>Oscillospiraceae</taxon>
        <taxon>Flavonifractor</taxon>
    </lineage>
</organism>
<comment type="function">
    <text evidence="4">Required for a late step of 50S ribosomal subunit assembly. Has GTPase activity.</text>
</comment>
<accession>A0A9D1RU92</accession>
<dbReference type="InterPro" id="IPR030378">
    <property type="entry name" value="G_CP_dom"/>
</dbReference>
<dbReference type="NCBIfam" id="TIGR03596">
    <property type="entry name" value="GTPase_YlqF"/>
    <property type="match status" value="1"/>
</dbReference>
<keyword evidence="2 4" id="KW-0547">Nucleotide-binding</keyword>
<dbReference type="InterPro" id="IPR016478">
    <property type="entry name" value="GTPase_MTG1"/>
</dbReference>
<evidence type="ECO:0000256" key="5">
    <source>
        <dbReference type="PIRSR" id="PIRSR006230-1"/>
    </source>
</evidence>
<comment type="subcellular location">
    <subcellularLocation>
        <location evidence="4">Cytoplasm</location>
    </subcellularLocation>
</comment>
<sequence>MNIQWYPGHMTKTRRMIGENLKYVDLVAEVVDARIPISSRNPDIDDLVGTKPRIIVLNRADQADPAMNKVWGDWFRAQGFAVLETDAKTGRGVKDFANAARSALREKLEAWKAKGQVGRPIRAMIVGVPNVGKSTFINQVAKRKSAKAGDRPGVTRGKQWVAVDAGMDLLDTPGILWPKFEDQSIGLNLAFTGAVKDEIMDIETLACHFMDLLNRRYPAALSRYKLEPDPDAQGWELLERAARKRGFLISGGEVDTERMSKILLDEYRGSKLGRFTLETPEDLERSDDEGTGED</sequence>
<dbReference type="Proteomes" id="UP000824192">
    <property type="component" value="Unassembled WGS sequence"/>
</dbReference>
<dbReference type="SUPFAM" id="SSF52540">
    <property type="entry name" value="P-loop containing nucleoside triphosphate hydrolases"/>
    <property type="match status" value="1"/>
</dbReference>
<feature type="binding site" evidence="5">
    <location>
        <position position="174"/>
    </location>
    <ligand>
        <name>GTP</name>
        <dbReference type="ChEBI" id="CHEBI:37565"/>
    </ligand>
</feature>
<dbReference type="CDD" id="cd01856">
    <property type="entry name" value="YlqF"/>
    <property type="match status" value="1"/>
</dbReference>
<gene>
    <name evidence="7" type="primary">ylqF</name>
    <name evidence="7" type="ORF">H9868_04790</name>
</gene>
<evidence type="ECO:0000256" key="3">
    <source>
        <dbReference type="ARBA" id="ARBA00023134"/>
    </source>
</evidence>
<proteinExistence type="inferred from homology"/>
<dbReference type="Gene3D" id="3.40.50.300">
    <property type="entry name" value="P-loop containing nucleotide triphosphate hydrolases"/>
    <property type="match status" value="1"/>
</dbReference>
<dbReference type="PIRSF" id="PIRSF006230">
    <property type="entry name" value="MG442"/>
    <property type="match status" value="1"/>
</dbReference>
<reference evidence="7" key="1">
    <citation type="journal article" date="2021" name="PeerJ">
        <title>Extensive microbial diversity within the chicken gut microbiome revealed by metagenomics and culture.</title>
        <authorList>
            <person name="Gilroy R."/>
            <person name="Ravi A."/>
            <person name="Getino M."/>
            <person name="Pursley I."/>
            <person name="Horton D.L."/>
            <person name="Alikhan N.F."/>
            <person name="Baker D."/>
            <person name="Gharbi K."/>
            <person name="Hall N."/>
            <person name="Watson M."/>
            <person name="Adriaenssens E.M."/>
            <person name="Foster-Nyarko E."/>
            <person name="Jarju S."/>
            <person name="Secka A."/>
            <person name="Antonio M."/>
            <person name="Oren A."/>
            <person name="Chaudhuri R.R."/>
            <person name="La Ragione R."/>
            <person name="Hildebrand F."/>
            <person name="Pallen M.J."/>
        </authorList>
    </citation>
    <scope>NUCLEOTIDE SEQUENCE</scope>
    <source>
        <strain evidence="7">ChiGjej6B6-1540</strain>
    </source>
</reference>
<evidence type="ECO:0000256" key="2">
    <source>
        <dbReference type="ARBA" id="ARBA00022741"/>
    </source>
</evidence>
<comment type="caution">
    <text evidence="7">The sequence shown here is derived from an EMBL/GenBank/DDBJ whole genome shotgun (WGS) entry which is preliminary data.</text>
</comment>
<dbReference type="PRINTS" id="PR00326">
    <property type="entry name" value="GTP1OBG"/>
</dbReference>
<dbReference type="GO" id="GO:0006412">
    <property type="term" value="P:translation"/>
    <property type="evidence" value="ECO:0007669"/>
    <property type="project" value="TreeGrafter"/>
</dbReference>